<reference evidence="8 9" key="1">
    <citation type="submission" date="2013-09" db="EMBL/GenBank/DDBJ databases">
        <title>Genome sequencing of Phaeobacter antarcticus sp. nov. SM1211.</title>
        <authorList>
            <person name="Zhang X.-Y."/>
            <person name="Liu C."/>
            <person name="Chen X.-L."/>
            <person name="Xie B.-B."/>
            <person name="Qin Q.-L."/>
            <person name="Rong J.-C."/>
            <person name="Zhang Y.-Z."/>
        </authorList>
    </citation>
    <scope>NUCLEOTIDE SEQUENCE [LARGE SCALE GENOMIC DNA]</scope>
    <source>
        <strain evidence="8 9">SM1211</strain>
    </source>
</reference>
<gene>
    <name evidence="8" type="ORF">P775_11225</name>
</gene>
<evidence type="ECO:0000256" key="1">
    <source>
        <dbReference type="ARBA" id="ARBA00006594"/>
    </source>
</evidence>
<keyword evidence="9" id="KW-1185">Reference proteome</keyword>
<dbReference type="GO" id="GO:1904047">
    <property type="term" value="F:S-adenosyl-L-methionine binding"/>
    <property type="evidence" value="ECO:0007669"/>
    <property type="project" value="TreeGrafter"/>
</dbReference>
<keyword evidence="4 8" id="KW-0808">Transferase</keyword>
<evidence type="ECO:0000256" key="7">
    <source>
        <dbReference type="PIRSR" id="PIRSR000398-1"/>
    </source>
</evidence>
<feature type="binding site" evidence="7">
    <location>
        <position position="17"/>
    </location>
    <ligand>
        <name>S-adenosyl-L-methionine</name>
        <dbReference type="ChEBI" id="CHEBI:59789"/>
    </ligand>
</feature>
<dbReference type="Gene3D" id="3.40.50.150">
    <property type="entry name" value="Vaccinia Virus protein VP39"/>
    <property type="match status" value="1"/>
</dbReference>
<feature type="binding site" evidence="7">
    <location>
        <position position="188"/>
    </location>
    <ligand>
        <name>S-adenosyl-L-methionine</name>
        <dbReference type="ChEBI" id="CHEBI:59789"/>
    </ligand>
</feature>
<dbReference type="RefSeq" id="WP_099910999.1">
    <property type="nucleotide sequence ID" value="NZ_AWWI01000066.1"/>
</dbReference>
<evidence type="ECO:0000256" key="2">
    <source>
        <dbReference type="ARBA" id="ARBA00011900"/>
    </source>
</evidence>
<dbReference type="InterPro" id="IPR023095">
    <property type="entry name" value="Ade_MeTrfase_dom_2"/>
</dbReference>
<evidence type="ECO:0000256" key="5">
    <source>
        <dbReference type="ARBA" id="ARBA00022691"/>
    </source>
</evidence>
<accession>A0A2G8REY2</accession>
<proteinExistence type="inferred from homology"/>
<dbReference type="Gene3D" id="1.10.1020.10">
    <property type="entry name" value="Adenine-specific Methyltransferase, Domain 2"/>
    <property type="match status" value="1"/>
</dbReference>
<dbReference type="PIRSF" id="PIRSF000398">
    <property type="entry name" value="M_m6A_EcoRV"/>
    <property type="match status" value="1"/>
</dbReference>
<dbReference type="GO" id="GO:0009307">
    <property type="term" value="P:DNA restriction-modification system"/>
    <property type="evidence" value="ECO:0007669"/>
    <property type="project" value="InterPro"/>
</dbReference>
<dbReference type="PANTHER" id="PTHR30481:SF4">
    <property type="entry name" value="SITE-SPECIFIC DNA-METHYLTRANSFERASE (ADENINE-SPECIFIC)"/>
    <property type="match status" value="1"/>
</dbReference>
<organism evidence="8 9">
    <name type="scientific">Puniceibacterium antarcticum</name>
    <dbReference type="NCBI Taxonomy" id="1206336"/>
    <lineage>
        <taxon>Bacteria</taxon>
        <taxon>Pseudomonadati</taxon>
        <taxon>Pseudomonadota</taxon>
        <taxon>Alphaproteobacteria</taxon>
        <taxon>Rhodobacterales</taxon>
        <taxon>Paracoccaceae</taxon>
        <taxon>Puniceibacterium</taxon>
    </lineage>
</organism>
<keyword evidence="5" id="KW-0949">S-adenosyl-L-methionine</keyword>
<evidence type="ECO:0000256" key="4">
    <source>
        <dbReference type="ARBA" id="ARBA00022679"/>
    </source>
</evidence>
<dbReference type="Pfam" id="PF02086">
    <property type="entry name" value="MethyltransfD12"/>
    <property type="match status" value="1"/>
</dbReference>
<name>A0A2G8REY2_9RHOB</name>
<dbReference type="InterPro" id="IPR012263">
    <property type="entry name" value="M_m6A_EcoRV"/>
</dbReference>
<evidence type="ECO:0000256" key="3">
    <source>
        <dbReference type="ARBA" id="ARBA00022603"/>
    </source>
</evidence>
<keyword evidence="3 8" id="KW-0489">Methyltransferase</keyword>
<comment type="similarity">
    <text evidence="1">Belongs to the N(4)/N(6)-methyltransferase family.</text>
</comment>
<dbReference type="AlphaFoldDB" id="A0A2G8REY2"/>
<dbReference type="GO" id="GO:0009007">
    <property type="term" value="F:site-specific DNA-methyltransferase (adenine-specific) activity"/>
    <property type="evidence" value="ECO:0007669"/>
    <property type="project" value="UniProtKB-EC"/>
</dbReference>
<evidence type="ECO:0000313" key="8">
    <source>
        <dbReference type="EMBL" id="PIL20099.1"/>
    </source>
</evidence>
<dbReference type="SUPFAM" id="SSF53335">
    <property type="entry name" value="S-adenosyl-L-methionine-dependent methyltransferases"/>
    <property type="match status" value="1"/>
</dbReference>
<comment type="catalytic activity">
    <reaction evidence="6">
        <text>a 2'-deoxyadenosine in DNA + S-adenosyl-L-methionine = an N(6)-methyl-2'-deoxyadenosine in DNA + S-adenosyl-L-homocysteine + H(+)</text>
        <dbReference type="Rhea" id="RHEA:15197"/>
        <dbReference type="Rhea" id="RHEA-COMP:12418"/>
        <dbReference type="Rhea" id="RHEA-COMP:12419"/>
        <dbReference type="ChEBI" id="CHEBI:15378"/>
        <dbReference type="ChEBI" id="CHEBI:57856"/>
        <dbReference type="ChEBI" id="CHEBI:59789"/>
        <dbReference type="ChEBI" id="CHEBI:90615"/>
        <dbReference type="ChEBI" id="CHEBI:90616"/>
        <dbReference type="EC" id="2.1.1.72"/>
    </reaction>
</comment>
<dbReference type="GO" id="GO:0006298">
    <property type="term" value="P:mismatch repair"/>
    <property type="evidence" value="ECO:0007669"/>
    <property type="project" value="TreeGrafter"/>
</dbReference>
<dbReference type="PRINTS" id="PR00505">
    <property type="entry name" value="D12N6MTFRASE"/>
</dbReference>
<comment type="caution">
    <text evidence="8">The sequence shown here is derived from an EMBL/GenBank/DDBJ whole genome shotgun (WGS) entry which is preliminary data.</text>
</comment>
<dbReference type="EMBL" id="AWWI01000066">
    <property type="protein sequence ID" value="PIL20099.1"/>
    <property type="molecule type" value="Genomic_DNA"/>
</dbReference>
<dbReference type="OrthoDB" id="9805629at2"/>
<dbReference type="GO" id="GO:0043565">
    <property type="term" value="F:sequence-specific DNA binding"/>
    <property type="evidence" value="ECO:0007669"/>
    <property type="project" value="TreeGrafter"/>
</dbReference>
<evidence type="ECO:0000256" key="6">
    <source>
        <dbReference type="ARBA" id="ARBA00047942"/>
    </source>
</evidence>
<dbReference type="PANTHER" id="PTHR30481">
    <property type="entry name" value="DNA ADENINE METHYLASE"/>
    <property type="match status" value="1"/>
</dbReference>
<protein>
    <recommendedName>
        <fullName evidence="2">site-specific DNA-methyltransferase (adenine-specific)</fullName>
        <ecNumber evidence="2">2.1.1.72</ecNumber>
    </recommendedName>
</protein>
<dbReference type="InterPro" id="IPR029063">
    <property type="entry name" value="SAM-dependent_MTases_sf"/>
</dbReference>
<evidence type="ECO:0000313" key="9">
    <source>
        <dbReference type="Proteomes" id="UP000231259"/>
    </source>
</evidence>
<dbReference type="InterPro" id="IPR012327">
    <property type="entry name" value="MeTrfase_D12"/>
</dbReference>
<feature type="binding site" evidence="7">
    <location>
        <position position="65"/>
    </location>
    <ligand>
        <name>S-adenosyl-L-methionine</name>
        <dbReference type="ChEBI" id="CHEBI:59789"/>
    </ligand>
</feature>
<feature type="binding site" evidence="7">
    <location>
        <position position="21"/>
    </location>
    <ligand>
        <name>S-adenosyl-L-methionine</name>
        <dbReference type="ChEBI" id="CHEBI:59789"/>
    </ligand>
</feature>
<sequence length="271" mass="30679">MTDTLEPVSPIRPIAPWLGGKRILSKRICALIDEIPHTTYAEPFVGMGGIFLRRTRRPRAEVINDFGRDIANLFRILQRHYPQFLDTLRFQLTVRAEFERLVATVPDTLTDLERAARFLYLQRTAFGGKVSGKNFGVSADRSGRFNLTTLEPMLEDLHTRLSGVVIECLDYAQFITRYDKPTTFFYLDPPYFGSEDDYGKDMFSRADFARLAVQLAALNGHFLMSINDTPEIRQTFAGFALAEVTARYTVGPVSRGADRSELLVNNFGFSG</sequence>
<dbReference type="GO" id="GO:0032259">
    <property type="term" value="P:methylation"/>
    <property type="evidence" value="ECO:0007669"/>
    <property type="project" value="UniProtKB-KW"/>
</dbReference>
<dbReference type="Proteomes" id="UP000231259">
    <property type="component" value="Unassembled WGS sequence"/>
</dbReference>
<dbReference type="EC" id="2.1.1.72" evidence="2"/>